<dbReference type="EMBL" id="BARU01037470">
    <property type="protein sequence ID" value="GAH88219.1"/>
    <property type="molecule type" value="Genomic_DNA"/>
</dbReference>
<reference evidence="1" key="1">
    <citation type="journal article" date="2014" name="Front. Microbiol.">
        <title>High frequency of phylogenetically diverse reductive dehalogenase-homologous genes in deep subseafloor sedimentary metagenomes.</title>
        <authorList>
            <person name="Kawai M."/>
            <person name="Futagami T."/>
            <person name="Toyoda A."/>
            <person name="Takaki Y."/>
            <person name="Nishi S."/>
            <person name="Hori S."/>
            <person name="Arai W."/>
            <person name="Tsubouchi T."/>
            <person name="Morono Y."/>
            <person name="Uchiyama I."/>
            <person name="Ito T."/>
            <person name="Fujiyama A."/>
            <person name="Inagaki F."/>
            <person name="Takami H."/>
        </authorList>
    </citation>
    <scope>NUCLEOTIDE SEQUENCE</scope>
    <source>
        <strain evidence="1">Expedition CK06-06</strain>
    </source>
</reference>
<proteinExistence type="predicted"/>
<dbReference type="Gene3D" id="2.160.20.10">
    <property type="entry name" value="Single-stranded right-handed beta-helix, Pectin lyase-like"/>
    <property type="match status" value="1"/>
</dbReference>
<comment type="caution">
    <text evidence="1">The sequence shown here is derived from an EMBL/GenBank/DDBJ whole genome shotgun (WGS) entry which is preliminary data.</text>
</comment>
<dbReference type="AlphaFoldDB" id="X1KDE9"/>
<accession>X1KDE9</accession>
<gene>
    <name evidence="1" type="ORF">S03H2_58383</name>
</gene>
<dbReference type="InterPro" id="IPR012334">
    <property type="entry name" value="Pectin_lyas_fold"/>
</dbReference>
<evidence type="ECO:0000313" key="1">
    <source>
        <dbReference type="EMBL" id="GAH88219.1"/>
    </source>
</evidence>
<name>X1KDE9_9ZZZZ</name>
<protein>
    <submittedName>
        <fullName evidence="1">Uncharacterized protein</fullName>
    </submittedName>
</protein>
<organism evidence="1">
    <name type="scientific">marine sediment metagenome</name>
    <dbReference type="NCBI Taxonomy" id="412755"/>
    <lineage>
        <taxon>unclassified sequences</taxon>
        <taxon>metagenomes</taxon>
        <taxon>ecological metagenomes</taxon>
    </lineage>
</organism>
<dbReference type="SUPFAM" id="SSF51126">
    <property type="entry name" value="Pectin lyase-like"/>
    <property type="match status" value="1"/>
</dbReference>
<dbReference type="InterPro" id="IPR011050">
    <property type="entry name" value="Pectin_lyase_fold/virulence"/>
</dbReference>
<sequence length="135" mass="14350">MVKPTGPISWVTRNGACAANVDVESTSMLLSSGNIFYVGGNGTGNYSKIQDAIDNASDEDIVFVYDDSSPYIENVVIDKPIKLIGENKNTTVIDGGGWGHVVSISADFVNINGFTIQNSGYNGHDSGVKIHSNYS</sequence>
<feature type="non-terminal residue" evidence="1">
    <location>
        <position position="135"/>
    </location>
</feature>